<evidence type="ECO:0000313" key="2">
    <source>
        <dbReference type="EMBL" id="PHJ23438.1"/>
    </source>
</evidence>
<keyword evidence="3" id="KW-1185">Reference proteome</keyword>
<dbReference type="EMBL" id="MIGC01001128">
    <property type="protein sequence ID" value="PHJ23438.1"/>
    <property type="molecule type" value="Genomic_DNA"/>
</dbReference>
<reference evidence="2 3" key="1">
    <citation type="journal article" date="2017" name="Int. J. Parasitol.">
        <title>The genome of the protozoan parasite Cystoisospora suis and a reverse vaccinology approach to identify vaccine candidates.</title>
        <authorList>
            <person name="Palmieri N."/>
            <person name="Shrestha A."/>
            <person name="Ruttkowski B."/>
            <person name="Beck T."/>
            <person name="Vogl C."/>
            <person name="Tomley F."/>
            <person name="Blake D.P."/>
            <person name="Joachim A."/>
        </authorList>
    </citation>
    <scope>NUCLEOTIDE SEQUENCE [LARGE SCALE GENOMIC DNA]</scope>
    <source>
        <strain evidence="2 3">Wien I</strain>
    </source>
</reference>
<protein>
    <recommendedName>
        <fullName evidence="4">Secreted protein</fullName>
    </recommendedName>
</protein>
<dbReference type="VEuPathDB" id="ToxoDB:CSUI_002712"/>
<dbReference type="GeneID" id="94426122"/>
<comment type="caution">
    <text evidence="2">The sequence shown here is derived from an EMBL/GenBank/DDBJ whole genome shotgun (WGS) entry which is preliminary data.</text>
</comment>
<keyword evidence="1" id="KW-0732">Signal</keyword>
<feature type="chain" id="PRO_5013333474" description="Secreted protein" evidence="1">
    <location>
        <begin position="26"/>
        <end position="109"/>
    </location>
</feature>
<accession>A0A2C6L713</accession>
<evidence type="ECO:0000313" key="3">
    <source>
        <dbReference type="Proteomes" id="UP000221165"/>
    </source>
</evidence>
<sequence>MFKFVHVFATCSLSRLFSLWLPCTGISHLFPCATATWACQAASFLAMFPVFASEPIWFAEVCCAEHVLRRPGTPVTSRSMQGFCFVFSGDSFAGLPFPSLHQCFQASLR</sequence>
<dbReference type="Proteomes" id="UP000221165">
    <property type="component" value="Unassembled WGS sequence"/>
</dbReference>
<evidence type="ECO:0008006" key="4">
    <source>
        <dbReference type="Google" id="ProtNLM"/>
    </source>
</evidence>
<feature type="signal peptide" evidence="1">
    <location>
        <begin position="1"/>
        <end position="25"/>
    </location>
</feature>
<gene>
    <name evidence="2" type="ORF">CSUI_002712</name>
</gene>
<evidence type="ECO:0000256" key="1">
    <source>
        <dbReference type="SAM" id="SignalP"/>
    </source>
</evidence>
<proteinExistence type="predicted"/>
<organism evidence="2 3">
    <name type="scientific">Cystoisospora suis</name>
    <dbReference type="NCBI Taxonomy" id="483139"/>
    <lineage>
        <taxon>Eukaryota</taxon>
        <taxon>Sar</taxon>
        <taxon>Alveolata</taxon>
        <taxon>Apicomplexa</taxon>
        <taxon>Conoidasida</taxon>
        <taxon>Coccidia</taxon>
        <taxon>Eucoccidiorida</taxon>
        <taxon>Eimeriorina</taxon>
        <taxon>Sarcocystidae</taxon>
        <taxon>Cystoisospora</taxon>
    </lineage>
</organism>
<dbReference type="RefSeq" id="XP_067925114.1">
    <property type="nucleotide sequence ID" value="XM_068062911.1"/>
</dbReference>
<name>A0A2C6L713_9APIC</name>
<dbReference type="AlphaFoldDB" id="A0A2C6L713"/>